<dbReference type="GO" id="GO:0048468">
    <property type="term" value="P:cell development"/>
    <property type="evidence" value="ECO:0007669"/>
    <property type="project" value="UniProtKB-ARBA"/>
</dbReference>
<feature type="region of interest" description="Disordered" evidence="21">
    <location>
        <begin position="214"/>
        <end position="236"/>
    </location>
</feature>
<evidence type="ECO:0000256" key="19">
    <source>
        <dbReference type="ARBA" id="ARBA00072227"/>
    </source>
</evidence>
<feature type="compositionally biased region" description="Polar residues" evidence="21">
    <location>
        <begin position="1331"/>
        <end position="1357"/>
    </location>
</feature>
<evidence type="ECO:0000256" key="12">
    <source>
        <dbReference type="ARBA" id="ARBA00023015"/>
    </source>
</evidence>
<protein>
    <recommendedName>
        <fullName evidence="19">Nuclear factor of activated T-cells 5</fullName>
    </recommendedName>
    <alternativeName>
        <fullName evidence="20">T-cell transcription factor NFAT5</fullName>
    </alternativeName>
</protein>
<dbReference type="GO" id="GO:0000978">
    <property type="term" value="F:RNA polymerase II cis-regulatory region sequence-specific DNA binding"/>
    <property type="evidence" value="ECO:0007669"/>
    <property type="project" value="TreeGrafter"/>
</dbReference>
<dbReference type="InterPro" id="IPR011539">
    <property type="entry name" value="RHD_DNA_bind_dom"/>
</dbReference>
<evidence type="ECO:0000256" key="7">
    <source>
        <dbReference type="ARBA" id="ARBA00022553"/>
    </source>
</evidence>
<evidence type="ECO:0000256" key="4">
    <source>
        <dbReference type="ARBA" id="ARBA00022454"/>
    </source>
</evidence>
<dbReference type="InterPro" id="IPR037059">
    <property type="entry name" value="RHD_DNA_bind_dom_sf"/>
</dbReference>
<evidence type="ECO:0000256" key="14">
    <source>
        <dbReference type="ARBA" id="ARBA00023159"/>
    </source>
</evidence>
<evidence type="ECO:0000256" key="21">
    <source>
        <dbReference type="SAM" id="MobiDB-lite"/>
    </source>
</evidence>
<evidence type="ECO:0000256" key="1">
    <source>
        <dbReference type="ARBA" id="ARBA00004123"/>
    </source>
</evidence>
<evidence type="ECO:0000256" key="6">
    <source>
        <dbReference type="ARBA" id="ARBA00022499"/>
    </source>
</evidence>
<dbReference type="InterPro" id="IPR032397">
    <property type="entry name" value="RHD_dimer"/>
</dbReference>
<keyword evidence="11" id="KW-0007">Acetylation</keyword>
<organism evidence="23">
    <name type="scientific">Timema douglasi</name>
    <name type="common">Walking stick</name>
    <dbReference type="NCBI Taxonomy" id="61478"/>
    <lineage>
        <taxon>Eukaryota</taxon>
        <taxon>Metazoa</taxon>
        <taxon>Ecdysozoa</taxon>
        <taxon>Arthropoda</taxon>
        <taxon>Hexapoda</taxon>
        <taxon>Insecta</taxon>
        <taxon>Pterygota</taxon>
        <taxon>Neoptera</taxon>
        <taxon>Polyneoptera</taxon>
        <taxon>Phasmatodea</taxon>
        <taxon>Timematodea</taxon>
        <taxon>Timematoidea</taxon>
        <taxon>Timematidae</taxon>
        <taxon>Timema</taxon>
    </lineage>
</organism>
<comment type="function">
    <text evidence="17">Transcription factor involved, among others, in the transcriptional regulation of osmoprotective and inflammatory genes. Binds the DNA consensus sequence 5'-[ACT][AG]TGGAAA[CAT]A[TA][ATC][CA][ATG][GT][GAC][CG][CT]-3'. Mediates the transcriptional response to hypertonicity. Positively regulates the transcription of LCN2 and S100A4 genes; optimal transactivation of these genes requires the presence of DDX5/DDX17. Also involved in the DNA damage response by preventing formation of R-loops; R-loops are composed of a DNA:RNA hybrid and the associated non-template single-stranded DNA.</text>
</comment>
<reference evidence="23" key="1">
    <citation type="submission" date="2020-11" db="EMBL/GenBank/DDBJ databases">
        <authorList>
            <person name="Tran Van P."/>
        </authorList>
    </citation>
    <scope>NUCLEOTIDE SEQUENCE</scope>
</reference>
<dbReference type="EMBL" id="OA566826">
    <property type="protein sequence ID" value="CAD7199534.1"/>
    <property type="molecule type" value="Genomic_DNA"/>
</dbReference>
<evidence type="ECO:0000256" key="18">
    <source>
        <dbReference type="ARBA" id="ARBA00065799"/>
    </source>
</evidence>
<evidence type="ECO:0000256" key="15">
    <source>
        <dbReference type="ARBA" id="ARBA00023163"/>
    </source>
</evidence>
<dbReference type="FunFam" id="2.60.40.10:FF:000174">
    <property type="entry name" value="Nuclear factor of activated T-cells 5, tonicity-responsive"/>
    <property type="match status" value="1"/>
</dbReference>
<feature type="region of interest" description="Disordered" evidence="21">
    <location>
        <begin position="821"/>
        <end position="843"/>
    </location>
</feature>
<keyword evidence="16" id="KW-0539">Nucleus</keyword>
<dbReference type="GO" id="GO:0010467">
    <property type="term" value="P:gene expression"/>
    <property type="evidence" value="ECO:0007669"/>
    <property type="project" value="UniProtKB-ARBA"/>
</dbReference>
<dbReference type="GO" id="GO:0006974">
    <property type="term" value="P:DNA damage response"/>
    <property type="evidence" value="ECO:0007669"/>
    <property type="project" value="UniProtKB-KW"/>
</dbReference>
<sequence>MERGVYDMRTQLKFFHPTMFFPFLPPKHAQVPSNSGDLCGYTIRTPQGVDVKKCKKSGHHDCECSLCFPISTHLLEKTYLSIKVAVTLVSKMAFLCFPPSRGVEASMKLTLGTAPTTRVHRRVGKGAATKRSAVSQQQRLLSAKEQERTAVDPCDNSNDSGLGYDHPPEFSLIARNTFRFTEKETPWMLEHSEAKRKKLEIKLESDNANDKYSFSNTMNCRGKKGTPDTSGRRTTGPVTLTSQLLGASRNGKTHLQILCQPEQQHRARYQTEGSRGAVKDRSGNGFPVIKLEGYDKPTTLQVFIGTDMGRVAPHMFYQACRVSGKNSTPCIEKKMDGTVVIEVNFDPAKNMVITCDCVGILKERNVDVEHRFPEHSAARNKKKSTRCRMVFRTTITHPDGSTEVLQISSQQIVCTQPPGIPEICKKSLTTCPCTGGMELFMFGKNFLKDTRVVFQHTAAESPWEEAVQPDKEFLQQTHLVCVVPPYRHRNITEAVSVRLMVVSSGKMSEAHTFTYTPITTQQQPGLNSRESCEPENTFTLSLTCSTSYADHLPHKCTQHVLVVGTGMDGDVKQKSKMNVIEMRYLRHVCGKTNMTRASDEWVLKEGGLSDEAIVATTRMGMEVDMSQVFSKTGLVPLASSALPTHLEVKQSTILPPSYLTVDHNQVAEKERNHQAMWHTSTLIGDSLKQEGKHLLDSETSNKSQSVKLMPPPLIPLVSRHCIKSLELKVETEDDNQLSPDDLKGIDLRMKPTATVLPMATVADLSSTQSPSMATLRRFVGEDGASSLPTQSAQSVEKFLSRIENKSGSSEQHKILFSTGPLYSTESSKQSSGETGSTLHSQQKTFTDNSISILPTVTTVNFQTPSEQRNDLSSMHCSSSIIYTSDTPSTSSLVPNTITHNENKLMEDIPKSSEHGNLSVPHMLPSSLIETSVGTGNTTMNIENSTLREHMLAPTPLLSTHASRLETLVSSAIETQVQQQPSSTERLDALVNSAAESHLINTSSLPSVASSTVSINDNLHRQHFSGGLTTETSAMPMNMILDSSVSPPSSVAVFQLSNPQNVAQISQENVILNHVVSAAFNDHLLSASSLAQDKHLSSENTDLNNQLSPSNRPGLDSVVITAADHAILQSSSHDSSDAMLTCATATGEDPLLVSAASRTSPIAIKNMILNTAVASLEGDMHIAGPSRTSPIAIKAMLLDSHISAVMAQETSLVQSTLNSHLMTTNVAEPTRGSTLQSMLEDSGNIPTLLSGSTHSQKSPLTITQAPSLPEASHQLNTCITTSILPKEVQHNLQSGQLMYTSQASGEFVPHILVTNIGQKEMVAQCVEDNNQTSIDNKSSHTMGTSTSQDRKTTTNVSSLPVPVADMSTKDVPGSGTVHKKAEEGMVPQELTQMSDNDLLSYINPSCFDQELKKGAQQVLLHRINTHYIALAQGWPTTPAASRGIAGDIASTPANADSILLILSTASCYTFGLFA</sequence>
<keyword evidence="6" id="KW-1017">Isopeptide bond</keyword>
<dbReference type="Gene3D" id="2.60.40.340">
    <property type="entry name" value="Rel homology domain (RHD), DNA-binding domain"/>
    <property type="match status" value="1"/>
</dbReference>
<dbReference type="InterPro" id="IPR008366">
    <property type="entry name" value="NFAT"/>
</dbReference>
<dbReference type="SUPFAM" id="SSF81296">
    <property type="entry name" value="E set domains"/>
    <property type="match status" value="1"/>
</dbReference>
<keyword evidence="10" id="KW-0832">Ubl conjugation</keyword>
<feature type="domain" description="RHD" evidence="22">
    <location>
        <begin position="255"/>
        <end position="419"/>
    </location>
</feature>
<dbReference type="GO" id="GO:0005667">
    <property type="term" value="C:transcription regulator complex"/>
    <property type="evidence" value="ECO:0007669"/>
    <property type="project" value="TreeGrafter"/>
</dbReference>
<evidence type="ECO:0000256" key="17">
    <source>
        <dbReference type="ARBA" id="ARBA00055141"/>
    </source>
</evidence>
<gene>
    <name evidence="23" type="ORF">TDIB3V08_LOCUS5782</name>
</gene>
<evidence type="ECO:0000259" key="22">
    <source>
        <dbReference type="PROSITE" id="PS50254"/>
    </source>
</evidence>
<dbReference type="InterPro" id="IPR014756">
    <property type="entry name" value="Ig_E-set"/>
</dbReference>
<keyword evidence="15" id="KW-0804">Transcription</keyword>
<evidence type="ECO:0000256" key="5">
    <source>
        <dbReference type="ARBA" id="ARBA00022490"/>
    </source>
</evidence>
<dbReference type="InterPro" id="IPR008967">
    <property type="entry name" value="p53-like_TF_DNA-bd_sf"/>
</dbReference>
<evidence type="ECO:0000256" key="3">
    <source>
        <dbReference type="ARBA" id="ARBA00004496"/>
    </source>
</evidence>
<keyword evidence="5" id="KW-0963">Cytoplasm</keyword>
<dbReference type="GO" id="GO:1902531">
    <property type="term" value="P:regulation of intracellular signal transduction"/>
    <property type="evidence" value="ECO:0007669"/>
    <property type="project" value="UniProtKB-ARBA"/>
</dbReference>
<dbReference type="PANTHER" id="PTHR12533:SF7">
    <property type="entry name" value="NFAT NUCLEAR FACTOR, ISOFORM B"/>
    <property type="match status" value="1"/>
</dbReference>
<dbReference type="GO" id="GO:0005737">
    <property type="term" value="C:cytoplasm"/>
    <property type="evidence" value="ECO:0007669"/>
    <property type="project" value="UniProtKB-SubCell"/>
</dbReference>
<keyword evidence="7" id="KW-0597">Phosphoprotein</keyword>
<keyword evidence="14" id="KW-0010">Activator</keyword>
<dbReference type="FunFam" id="2.60.40.340:FF:000002">
    <property type="entry name" value="Nuclear factor of activated T-cells 5, tonicity-responsive"/>
    <property type="match status" value="1"/>
</dbReference>
<feature type="region of interest" description="Disordered" evidence="21">
    <location>
        <begin position="1331"/>
        <end position="1378"/>
    </location>
</feature>
<dbReference type="GO" id="GO:0048731">
    <property type="term" value="P:system development"/>
    <property type="evidence" value="ECO:0007669"/>
    <property type="project" value="UniProtKB-ARBA"/>
</dbReference>
<evidence type="ECO:0000313" key="23">
    <source>
        <dbReference type="EMBL" id="CAD7199534.1"/>
    </source>
</evidence>
<evidence type="ECO:0000256" key="11">
    <source>
        <dbReference type="ARBA" id="ARBA00022990"/>
    </source>
</evidence>
<comment type="subunit">
    <text evidence="18">Homodimer when bound to DNA, completely encircles its DNA target. Interacts with CIDEC; this interaction is direct and retains NFAT5 in the cytoplasm. Does not bind with Fos and Jun transcription factors. Interacts with DDX5 and DDX17; this interaction leads to DDX5/DDX17 recruitment to LNC2 and S100A4 promoters and NFAT5-mediated DDX5/DDX17-enhanced transactivation.</text>
</comment>
<dbReference type="InterPro" id="IPR013783">
    <property type="entry name" value="Ig-like_fold"/>
</dbReference>
<keyword evidence="4" id="KW-0158">Chromosome</keyword>
<evidence type="ECO:0000256" key="20">
    <source>
        <dbReference type="ARBA" id="ARBA00080722"/>
    </source>
</evidence>
<comment type="subcellular location">
    <subcellularLocation>
        <location evidence="2">Chromosome</location>
    </subcellularLocation>
    <subcellularLocation>
        <location evidence="3">Cytoplasm</location>
    </subcellularLocation>
    <subcellularLocation>
        <location evidence="1">Nucleus</location>
    </subcellularLocation>
</comment>
<dbReference type="Pfam" id="PF00554">
    <property type="entry name" value="RHD_DNA_bind"/>
    <property type="match status" value="1"/>
</dbReference>
<dbReference type="PANTHER" id="PTHR12533">
    <property type="entry name" value="NFAT"/>
    <property type="match status" value="1"/>
</dbReference>
<dbReference type="SMART" id="SM00429">
    <property type="entry name" value="IPT"/>
    <property type="match status" value="1"/>
</dbReference>
<dbReference type="InterPro" id="IPR002909">
    <property type="entry name" value="IPT_dom"/>
</dbReference>
<name>A0A7R8VKR0_TIMDO</name>
<evidence type="ECO:0000256" key="2">
    <source>
        <dbReference type="ARBA" id="ARBA00004286"/>
    </source>
</evidence>
<dbReference type="GO" id="GO:0005634">
    <property type="term" value="C:nucleus"/>
    <property type="evidence" value="ECO:0007669"/>
    <property type="project" value="UniProtKB-SubCell"/>
</dbReference>
<evidence type="ECO:0000256" key="13">
    <source>
        <dbReference type="ARBA" id="ARBA00023125"/>
    </source>
</evidence>
<dbReference type="Pfam" id="PF16179">
    <property type="entry name" value="RHD_dimer"/>
    <property type="match status" value="1"/>
</dbReference>
<evidence type="ECO:0000256" key="8">
    <source>
        <dbReference type="ARBA" id="ARBA00022763"/>
    </source>
</evidence>
<dbReference type="GO" id="GO:0000981">
    <property type="term" value="F:DNA-binding transcription factor activity, RNA polymerase II-specific"/>
    <property type="evidence" value="ECO:0007669"/>
    <property type="project" value="TreeGrafter"/>
</dbReference>
<proteinExistence type="predicted"/>
<evidence type="ECO:0000256" key="10">
    <source>
        <dbReference type="ARBA" id="ARBA00022843"/>
    </source>
</evidence>
<dbReference type="Gene3D" id="2.60.40.10">
    <property type="entry name" value="Immunoglobulins"/>
    <property type="match status" value="1"/>
</dbReference>
<keyword evidence="9" id="KW-0013">ADP-ribosylation</keyword>
<dbReference type="GO" id="GO:0045944">
    <property type="term" value="P:positive regulation of transcription by RNA polymerase II"/>
    <property type="evidence" value="ECO:0007669"/>
    <property type="project" value="UniProtKB-ARBA"/>
</dbReference>
<feature type="compositionally biased region" description="Polar residues" evidence="21">
    <location>
        <begin position="227"/>
        <end position="236"/>
    </location>
</feature>
<keyword evidence="12" id="KW-0805">Transcription regulation</keyword>
<accession>A0A7R8VKR0</accession>
<evidence type="ECO:0000256" key="9">
    <source>
        <dbReference type="ARBA" id="ARBA00022765"/>
    </source>
</evidence>
<dbReference type="SUPFAM" id="SSF49417">
    <property type="entry name" value="p53-like transcription factors"/>
    <property type="match status" value="1"/>
</dbReference>
<keyword evidence="8" id="KW-0227">DNA damage</keyword>
<dbReference type="PROSITE" id="PS50254">
    <property type="entry name" value="REL_2"/>
    <property type="match status" value="1"/>
</dbReference>
<evidence type="ECO:0000256" key="16">
    <source>
        <dbReference type="ARBA" id="ARBA00023242"/>
    </source>
</evidence>
<dbReference type="GO" id="GO:0005694">
    <property type="term" value="C:chromosome"/>
    <property type="evidence" value="ECO:0007669"/>
    <property type="project" value="UniProtKB-SubCell"/>
</dbReference>
<keyword evidence="13" id="KW-0238">DNA-binding</keyword>